<dbReference type="PROSITE" id="PS51318">
    <property type="entry name" value="TAT"/>
    <property type="match status" value="1"/>
</dbReference>
<organism evidence="4 5">
    <name type="scientific">Paraconexibacter antarcticus</name>
    <dbReference type="NCBI Taxonomy" id="2949664"/>
    <lineage>
        <taxon>Bacteria</taxon>
        <taxon>Bacillati</taxon>
        <taxon>Actinomycetota</taxon>
        <taxon>Thermoleophilia</taxon>
        <taxon>Solirubrobacterales</taxon>
        <taxon>Paraconexibacteraceae</taxon>
        <taxon>Paraconexibacter</taxon>
    </lineage>
</organism>
<dbReference type="PANTHER" id="PTHR21666:SF270">
    <property type="entry name" value="MUREIN HYDROLASE ACTIVATOR ENVC"/>
    <property type="match status" value="1"/>
</dbReference>
<dbReference type="Gene3D" id="2.70.70.10">
    <property type="entry name" value="Glucose Permease (Domain IIA)"/>
    <property type="match status" value="1"/>
</dbReference>
<dbReference type="SUPFAM" id="SSF51261">
    <property type="entry name" value="Duplicated hybrid motif"/>
    <property type="match status" value="1"/>
</dbReference>
<dbReference type="EMBL" id="CP098502">
    <property type="protein sequence ID" value="UTI66983.1"/>
    <property type="molecule type" value="Genomic_DNA"/>
</dbReference>
<dbReference type="Proteomes" id="UP001056035">
    <property type="component" value="Chromosome"/>
</dbReference>
<feature type="signal peptide" evidence="2">
    <location>
        <begin position="1"/>
        <end position="34"/>
    </location>
</feature>
<keyword evidence="5" id="KW-1185">Reference proteome</keyword>
<sequence>MPPTPLDPRRLAAAAACALAGAAAAGVLAVPALAQNSGGASADPGRAAKPAPAASGAQRVTDVGTPAAVTTPPKPLLITCRTACAGLDIVRAGGIVRVTGDGMDGARTVVFTGAKASGDEVSAPAVSVSPDAVDVVVPAGAVTGPVQVLDAAGAASRTTRKRITIASATRASSAAAAPAARVDVKKVFFRGPHRATVSVFIPDGPPQHVVVDLVRATDGVSVGHWELDGAGGTVQSASWGGVVGGNVQRDGRYRFQIQLPNAAGASAAQASPTLAPAFTFLGDMFPIRGRHTFAEGVGRFGAGRAGHTHQGQDVFAACGTPLVAARGGTVKFSGFQSRAGNYVVIDGAGTGDDYVYMHLKAPSPVKKGDSVYTGEPIGEVGDTGDAVGCHLHFELWTAPGWYTGGEPVDPLPSLRAWDAHS</sequence>
<dbReference type="InterPro" id="IPR006311">
    <property type="entry name" value="TAT_signal"/>
</dbReference>
<gene>
    <name evidence="4" type="ORF">NBH00_12425</name>
</gene>
<accession>A0ABY5DY72</accession>
<evidence type="ECO:0000256" key="2">
    <source>
        <dbReference type="SAM" id="SignalP"/>
    </source>
</evidence>
<evidence type="ECO:0000313" key="4">
    <source>
        <dbReference type="EMBL" id="UTI66983.1"/>
    </source>
</evidence>
<protein>
    <submittedName>
        <fullName evidence="4">M23 family metallopeptidase</fullName>
    </submittedName>
</protein>
<feature type="domain" description="M23ase beta-sheet core" evidence="3">
    <location>
        <begin position="308"/>
        <end position="410"/>
    </location>
</feature>
<keyword evidence="2" id="KW-0732">Signal</keyword>
<dbReference type="Pfam" id="PF01551">
    <property type="entry name" value="Peptidase_M23"/>
    <property type="match status" value="1"/>
</dbReference>
<dbReference type="CDD" id="cd12797">
    <property type="entry name" value="M23_peptidase"/>
    <property type="match status" value="1"/>
</dbReference>
<dbReference type="InterPro" id="IPR016047">
    <property type="entry name" value="M23ase_b-sheet_dom"/>
</dbReference>
<feature type="chain" id="PRO_5046250353" evidence="2">
    <location>
        <begin position="35"/>
        <end position="421"/>
    </location>
</feature>
<feature type="region of interest" description="Disordered" evidence="1">
    <location>
        <begin position="38"/>
        <end position="60"/>
    </location>
</feature>
<name>A0ABY5DY72_9ACTN</name>
<evidence type="ECO:0000259" key="3">
    <source>
        <dbReference type="Pfam" id="PF01551"/>
    </source>
</evidence>
<proteinExistence type="predicted"/>
<evidence type="ECO:0000256" key="1">
    <source>
        <dbReference type="SAM" id="MobiDB-lite"/>
    </source>
</evidence>
<feature type="compositionally biased region" description="Low complexity" evidence="1">
    <location>
        <begin position="42"/>
        <end position="57"/>
    </location>
</feature>
<dbReference type="PANTHER" id="PTHR21666">
    <property type="entry name" value="PEPTIDASE-RELATED"/>
    <property type="match status" value="1"/>
</dbReference>
<dbReference type="Gene3D" id="2.60.40.10">
    <property type="entry name" value="Immunoglobulins"/>
    <property type="match status" value="1"/>
</dbReference>
<reference evidence="4 5" key="1">
    <citation type="submission" date="2022-06" db="EMBL/GenBank/DDBJ databases">
        <title>Paraconexibacter antarcticus.</title>
        <authorList>
            <person name="Kim C.S."/>
        </authorList>
    </citation>
    <scope>NUCLEOTIDE SEQUENCE [LARGE SCALE GENOMIC DNA]</scope>
    <source>
        <strain evidence="4 5">02-257</strain>
    </source>
</reference>
<dbReference type="InterPro" id="IPR011055">
    <property type="entry name" value="Dup_hybrid_motif"/>
</dbReference>
<dbReference type="InterPro" id="IPR013783">
    <property type="entry name" value="Ig-like_fold"/>
</dbReference>
<evidence type="ECO:0000313" key="5">
    <source>
        <dbReference type="Proteomes" id="UP001056035"/>
    </source>
</evidence>
<dbReference type="InterPro" id="IPR050570">
    <property type="entry name" value="Cell_wall_metabolism_enzyme"/>
</dbReference>
<dbReference type="RefSeq" id="WP_254573635.1">
    <property type="nucleotide sequence ID" value="NZ_CP098502.1"/>
</dbReference>